<feature type="region of interest" description="Disordered" evidence="6">
    <location>
        <begin position="567"/>
        <end position="604"/>
    </location>
</feature>
<sequence length="1029" mass="113735">MSWSPQAGGLQEVEQVLRDSTQNQSAEVQKAMTLRLQSFMQVPDYPCYLAHILAFSGTEEERVRTVAGLVLKNAAKGIASAQPQVVSYVKETVLRAYADTSAMVRNAAAQVIVVVLGALEPANWPEALAALLHGLDGDVAAQEAAFGVLEKCCEDYPRKLEAEIHGTRPTDVLIPRFLALADADASKIRTLALTCLSHFIPVASPVLWSHIDSLLAVLFKHASDPAADVRRQVCQALVLLLAARPDKLPCTGNVADYMLFSTQDQDENVALEACEFWLTFAEDPDLGDHLRPLLPHDADVPDRPEDIKPKHFGAKAHGLESESSAEKPAGPAGDDDEDEYDDFDDDDDLSTEWNLRKCAAAAVDVIAVRFGADLLQILMPHLRDRLWSQDWIQRESGILALGAMAEGCIEAIEPYLAELIPFLINTLNDPKVRTLVLPRTTLILFLDFFGLYEISTRPLADRSRRVSRLVWRVESHLTIRFHPVYPRARAFSRWHSSIDWTWLSHGPSMCRSSNGDTRLNGSLRCLGLVTYKWLVRPELQWRGHYFTELCAPLGLYSNDSYHSTHSTPNSPSFVPSHAGHSAAMRAGAPPTRAKSTGTTPSYGSGQQQACSRGWLFGICTLEEDAGPALEPYLDPILRNLVFAFQNTKLKTCSSSTTRSVHSQTQSAALSIVKKSSTSLCPHSWNAGPPEQRRRGLDSAFRVPVQRNVACGTGFLPYAEPVFRRCVEIVHGSLLQYQAFQQQPETRAEPDKRSHARLGRTDYLARPRKPATAAPALGSMLKGQSSLPSDYRHPVAHVDTRNDQHPDPPVRQSGYALVGDMAISCFAVLRPVIPQIMPELIEQIMPEPKMEFVSACNNAAWSVGEVALHYGNGAFNHPICLSGIRTMGHAAYPAPHSDPVEPQEPQEFDRERGGDDREIGPCPAGHGEPTPRVFAQPWCQALSEIKDNDEKDSAFRGFCGLIERNPSGIAKAFVFFCNAVVRWTAPSQELNDLFSKILHGFKQMSGSQWEAQMAAFPEGIQERLRSRYQV</sequence>
<keyword evidence="5" id="KW-0653">Protein transport</keyword>
<dbReference type="Pfam" id="PF13513">
    <property type="entry name" value="HEAT_EZ"/>
    <property type="match status" value="1"/>
</dbReference>
<evidence type="ECO:0000313" key="7">
    <source>
        <dbReference type="EMBL" id="KAF8756744.1"/>
    </source>
</evidence>
<feature type="compositionally biased region" description="Polar residues" evidence="6">
    <location>
        <begin position="593"/>
        <end position="604"/>
    </location>
</feature>
<evidence type="ECO:0000313" key="8">
    <source>
        <dbReference type="Proteomes" id="UP000614334"/>
    </source>
</evidence>
<dbReference type="InterPro" id="IPR016024">
    <property type="entry name" value="ARM-type_fold"/>
</dbReference>
<dbReference type="EMBL" id="JACYCF010000006">
    <property type="protein sequence ID" value="KAF8756744.1"/>
    <property type="molecule type" value="Genomic_DNA"/>
</dbReference>
<dbReference type="GO" id="GO:0006606">
    <property type="term" value="P:protein import into nucleus"/>
    <property type="evidence" value="ECO:0007669"/>
    <property type="project" value="InterPro"/>
</dbReference>
<organism evidence="7 8">
    <name type="scientific">Rhizoctonia solani</name>
    <dbReference type="NCBI Taxonomy" id="456999"/>
    <lineage>
        <taxon>Eukaryota</taxon>
        <taxon>Fungi</taxon>
        <taxon>Dikarya</taxon>
        <taxon>Basidiomycota</taxon>
        <taxon>Agaricomycotina</taxon>
        <taxon>Agaricomycetes</taxon>
        <taxon>Cantharellales</taxon>
        <taxon>Ceratobasidiaceae</taxon>
        <taxon>Rhizoctonia</taxon>
    </lineage>
</organism>
<feature type="compositionally biased region" description="Basic and acidic residues" evidence="6">
    <location>
        <begin position="291"/>
        <end position="309"/>
    </location>
</feature>
<feature type="region of interest" description="Disordered" evidence="6">
    <location>
        <begin position="291"/>
        <end position="347"/>
    </location>
</feature>
<accession>A0A8H7IFT3</accession>
<proteinExistence type="predicted"/>
<dbReference type="InterPro" id="IPR040122">
    <property type="entry name" value="Importin_beta"/>
</dbReference>
<keyword evidence="3" id="KW-0963">Cytoplasm</keyword>
<dbReference type="Gene3D" id="1.25.10.10">
    <property type="entry name" value="Leucine-rich Repeat Variant"/>
    <property type="match status" value="3"/>
</dbReference>
<feature type="region of interest" description="Disordered" evidence="6">
    <location>
        <begin position="893"/>
        <end position="927"/>
    </location>
</feature>
<feature type="compositionally biased region" description="Basic and acidic residues" evidence="6">
    <location>
        <begin position="906"/>
        <end position="918"/>
    </location>
</feature>
<keyword evidence="2" id="KW-0813">Transport</keyword>
<evidence type="ECO:0000256" key="6">
    <source>
        <dbReference type="SAM" id="MobiDB-lite"/>
    </source>
</evidence>
<dbReference type="GO" id="GO:0005737">
    <property type="term" value="C:cytoplasm"/>
    <property type="evidence" value="ECO:0007669"/>
    <property type="project" value="UniProtKB-SubCell"/>
</dbReference>
<evidence type="ECO:0000256" key="5">
    <source>
        <dbReference type="ARBA" id="ARBA00022927"/>
    </source>
</evidence>
<comment type="caution">
    <text evidence="7">The sequence shown here is derived from an EMBL/GenBank/DDBJ whole genome shotgun (WGS) entry which is preliminary data.</text>
</comment>
<protein>
    <submittedName>
        <fullName evidence="7">ARM repeat-containing protein</fullName>
    </submittedName>
</protein>
<gene>
    <name evidence="7" type="ORF">RHS01_04549</name>
</gene>
<dbReference type="PANTHER" id="PTHR10527">
    <property type="entry name" value="IMPORTIN BETA"/>
    <property type="match status" value="1"/>
</dbReference>
<evidence type="ECO:0000256" key="1">
    <source>
        <dbReference type="ARBA" id="ARBA00004496"/>
    </source>
</evidence>
<evidence type="ECO:0000256" key="3">
    <source>
        <dbReference type="ARBA" id="ARBA00022490"/>
    </source>
</evidence>
<reference evidence="7" key="1">
    <citation type="submission" date="2020-09" db="EMBL/GenBank/DDBJ databases">
        <title>Comparative genome analyses of four rice-infecting Rhizoctonia solani isolates reveal extensive enrichment of homogalacturonan modification genes.</title>
        <authorList>
            <person name="Lee D.-Y."/>
            <person name="Jeon J."/>
            <person name="Kim K.-T."/>
            <person name="Cheong K."/>
            <person name="Song H."/>
            <person name="Choi G."/>
            <person name="Ko J."/>
            <person name="Opiyo S.O."/>
            <person name="Zuo S."/>
            <person name="Madhav S."/>
            <person name="Lee Y.-H."/>
            <person name="Wang G.-L."/>
        </authorList>
    </citation>
    <scope>NUCLEOTIDE SEQUENCE</scope>
    <source>
        <strain evidence="7">AG1-IA B2</strain>
    </source>
</reference>
<dbReference type="AlphaFoldDB" id="A0A8H7IFT3"/>
<name>A0A8H7IFT3_9AGAM</name>
<feature type="compositionally biased region" description="Acidic residues" evidence="6">
    <location>
        <begin position="333"/>
        <end position="347"/>
    </location>
</feature>
<dbReference type="SUPFAM" id="SSF48371">
    <property type="entry name" value="ARM repeat"/>
    <property type="match status" value="1"/>
</dbReference>
<evidence type="ECO:0000256" key="2">
    <source>
        <dbReference type="ARBA" id="ARBA00022448"/>
    </source>
</evidence>
<dbReference type="InterPro" id="IPR011989">
    <property type="entry name" value="ARM-like"/>
</dbReference>
<comment type="subcellular location">
    <subcellularLocation>
        <location evidence="1">Cytoplasm</location>
    </subcellularLocation>
</comment>
<keyword evidence="4" id="KW-0677">Repeat</keyword>
<dbReference type="Proteomes" id="UP000614334">
    <property type="component" value="Unassembled WGS sequence"/>
</dbReference>
<evidence type="ECO:0000256" key="4">
    <source>
        <dbReference type="ARBA" id="ARBA00022737"/>
    </source>
</evidence>